<protein>
    <submittedName>
        <fullName evidence="2">Uncharacterized protein</fullName>
    </submittedName>
</protein>
<gene>
    <name evidence="2" type="ORF">NA56DRAFT_644200</name>
</gene>
<feature type="region of interest" description="Disordered" evidence="1">
    <location>
        <begin position="1"/>
        <end position="92"/>
    </location>
</feature>
<name>A0A2J6QAM0_9HELO</name>
<dbReference type="EMBL" id="KZ613475">
    <property type="protein sequence ID" value="PMD23301.1"/>
    <property type="molecule type" value="Genomic_DNA"/>
</dbReference>
<feature type="compositionally biased region" description="Polar residues" evidence="1">
    <location>
        <begin position="1"/>
        <end position="17"/>
    </location>
</feature>
<evidence type="ECO:0000313" key="2">
    <source>
        <dbReference type="EMBL" id="PMD23301.1"/>
    </source>
</evidence>
<evidence type="ECO:0000313" key="3">
    <source>
        <dbReference type="Proteomes" id="UP000235672"/>
    </source>
</evidence>
<dbReference type="STRING" id="1745343.A0A2J6QAM0"/>
<keyword evidence="3" id="KW-1185">Reference proteome</keyword>
<proteinExistence type="predicted"/>
<dbReference type="OrthoDB" id="197676at2759"/>
<evidence type="ECO:0000256" key="1">
    <source>
        <dbReference type="SAM" id="MobiDB-lite"/>
    </source>
</evidence>
<organism evidence="2 3">
    <name type="scientific">Hyaloscypha hepaticicola</name>
    <dbReference type="NCBI Taxonomy" id="2082293"/>
    <lineage>
        <taxon>Eukaryota</taxon>
        <taxon>Fungi</taxon>
        <taxon>Dikarya</taxon>
        <taxon>Ascomycota</taxon>
        <taxon>Pezizomycotina</taxon>
        <taxon>Leotiomycetes</taxon>
        <taxon>Helotiales</taxon>
        <taxon>Hyaloscyphaceae</taxon>
        <taxon>Hyaloscypha</taxon>
    </lineage>
</organism>
<accession>A0A2J6QAM0</accession>
<reference evidence="2 3" key="1">
    <citation type="submission" date="2016-05" db="EMBL/GenBank/DDBJ databases">
        <title>A degradative enzymes factory behind the ericoid mycorrhizal symbiosis.</title>
        <authorList>
            <consortium name="DOE Joint Genome Institute"/>
            <person name="Martino E."/>
            <person name="Morin E."/>
            <person name="Grelet G."/>
            <person name="Kuo A."/>
            <person name="Kohler A."/>
            <person name="Daghino S."/>
            <person name="Barry K."/>
            <person name="Choi C."/>
            <person name="Cichocki N."/>
            <person name="Clum A."/>
            <person name="Copeland A."/>
            <person name="Hainaut M."/>
            <person name="Haridas S."/>
            <person name="Labutti K."/>
            <person name="Lindquist E."/>
            <person name="Lipzen A."/>
            <person name="Khouja H.-R."/>
            <person name="Murat C."/>
            <person name="Ohm R."/>
            <person name="Olson A."/>
            <person name="Spatafora J."/>
            <person name="Veneault-Fourrey C."/>
            <person name="Henrissat B."/>
            <person name="Grigoriev I."/>
            <person name="Martin F."/>
            <person name="Perotto S."/>
        </authorList>
    </citation>
    <scope>NUCLEOTIDE SEQUENCE [LARGE SCALE GENOMIC DNA]</scope>
    <source>
        <strain evidence="2 3">UAMH 7357</strain>
    </source>
</reference>
<dbReference type="Proteomes" id="UP000235672">
    <property type="component" value="Unassembled WGS sequence"/>
</dbReference>
<dbReference type="AlphaFoldDB" id="A0A2J6QAM0"/>
<feature type="region of interest" description="Disordered" evidence="1">
    <location>
        <begin position="254"/>
        <end position="281"/>
    </location>
</feature>
<sequence>MVSTRSGTTLKASNRGINKNAADAPAPSKKSQQPANTKKKRKAENEVPEEENNENLGRPSTPPAASKVSTTPHNDSELAHLPSYERTPGRVGPIKEEKFDVKPNIKPFKGPPGKKVRKTAWEKEEEYKQFALENEDHVFHELHVCFHKGPNGTPTYDKSGFQLDYKKVANWMEPKPYNKGAMMRGMDRAIDKAQSEAELMAEIFFEKGEAPEDLEWSNGNNYWKDRVSKDLNVPWHKIGVEHFREWEKKGFKKARRGEYENPSAAEKKRMGRLMSGASLRK</sequence>